<sequence>MPMISNNASCVVLKKLIGVLYHPRRCLIFLLRITDHAVLKKNCEPLMSLSSTGG</sequence>
<reference evidence="1 2" key="1">
    <citation type="submission" date="2022-01" db="EMBL/GenBank/DDBJ databases">
        <title>A high-quality chromosome-level genome assembly of rohu carp, Labeo rohita.</title>
        <authorList>
            <person name="Arick M.A. II"/>
            <person name="Hsu C.-Y."/>
            <person name="Magbanua Z."/>
            <person name="Pechanova O."/>
            <person name="Grover C."/>
            <person name="Miller E."/>
            <person name="Thrash A."/>
            <person name="Ezzel L."/>
            <person name="Alam S."/>
            <person name="Benzie J."/>
            <person name="Hamilton M."/>
            <person name="Karsi A."/>
            <person name="Lawrence M.L."/>
            <person name="Peterson D.G."/>
        </authorList>
    </citation>
    <scope>NUCLEOTIDE SEQUENCE [LARGE SCALE GENOMIC DNA]</scope>
    <source>
        <strain evidence="2">BAU-BD-2019</strain>
        <tissue evidence="1">Blood</tissue>
    </source>
</reference>
<proteinExistence type="predicted"/>
<keyword evidence="2" id="KW-1185">Reference proteome</keyword>
<keyword evidence="1" id="KW-0418">Kinase</keyword>
<comment type="caution">
    <text evidence="1">The sequence shown here is derived from an EMBL/GenBank/DDBJ whole genome shotgun (WGS) entry which is preliminary data.</text>
</comment>
<keyword evidence="1" id="KW-0808">Transferase</keyword>
<dbReference type="GO" id="GO:0016301">
    <property type="term" value="F:kinase activity"/>
    <property type="evidence" value="ECO:0007669"/>
    <property type="project" value="UniProtKB-KW"/>
</dbReference>
<gene>
    <name evidence="1" type="ORF">H4Q32_005331</name>
</gene>
<protein>
    <submittedName>
        <fullName evidence="1">Sphingosine kinase 2</fullName>
    </submittedName>
</protein>
<evidence type="ECO:0000313" key="2">
    <source>
        <dbReference type="Proteomes" id="UP000830375"/>
    </source>
</evidence>
<accession>A0ABQ8N0H3</accession>
<organism evidence="1 2">
    <name type="scientific">Labeo rohita</name>
    <name type="common">Indian major carp</name>
    <name type="synonym">Cyprinus rohita</name>
    <dbReference type="NCBI Taxonomy" id="84645"/>
    <lineage>
        <taxon>Eukaryota</taxon>
        <taxon>Metazoa</taxon>
        <taxon>Chordata</taxon>
        <taxon>Craniata</taxon>
        <taxon>Vertebrata</taxon>
        <taxon>Euteleostomi</taxon>
        <taxon>Actinopterygii</taxon>
        <taxon>Neopterygii</taxon>
        <taxon>Teleostei</taxon>
        <taxon>Ostariophysi</taxon>
        <taxon>Cypriniformes</taxon>
        <taxon>Cyprinidae</taxon>
        <taxon>Labeoninae</taxon>
        <taxon>Labeonini</taxon>
        <taxon>Labeo</taxon>
    </lineage>
</organism>
<dbReference type="Proteomes" id="UP000830375">
    <property type="component" value="Unassembled WGS sequence"/>
</dbReference>
<evidence type="ECO:0000313" key="1">
    <source>
        <dbReference type="EMBL" id="KAI2668583.1"/>
    </source>
</evidence>
<dbReference type="EMBL" id="JACTAM010000001">
    <property type="protein sequence ID" value="KAI2668583.1"/>
    <property type="molecule type" value="Genomic_DNA"/>
</dbReference>
<name>A0ABQ8N0H3_LABRO</name>